<dbReference type="InterPro" id="IPR009936">
    <property type="entry name" value="DUF1468"/>
</dbReference>
<evidence type="ECO:0000259" key="2">
    <source>
        <dbReference type="Pfam" id="PF07331"/>
    </source>
</evidence>
<name>A0ABX1F5B8_9PROT</name>
<keyword evidence="4" id="KW-1185">Reference proteome</keyword>
<keyword evidence="1" id="KW-0812">Transmembrane</keyword>
<feature type="transmembrane region" description="Helical" evidence="1">
    <location>
        <begin position="120"/>
        <end position="137"/>
    </location>
</feature>
<feature type="transmembrane region" description="Helical" evidence="1">
    <location>
        <begin position="77"/>
        <end position="94"/>
    </location>
</feature>
<dbReference type="RefSeq" id="WP_168053008.1">
    <property type="nucleotide sequence ID" value="NZ_JAATJR010000006.1"/>
</dbReference>
<dbReference type="Proteomes" id="UP000765160">
    <property type="component" value="Unassembled WGS sequence"/>
</dbReference>
<feature type="transmembrane region" description="Helical" evidence="1">
    <location>
        <begin position="100"/>
        <end position="115"/>
    </location>
</feature>
<keyword evidence="1" id="KW-0472">Membrane</keyword>
<dbReference type="Pfam" id="PF07331">
    <property type="entry name" value="TctB"/>
    <property type="match status" value="1"/>
</dbReference>
<feature type="transmembrane region" description="Helical" evidence="1">
    <location>
        <begin position="38"/>
        <end position="56"/>
    </location>
</feature>
<keyword evidence="1" id="KW-1133">Transmembrane helix</keyword>
<accession>A0ABX1F5B8</accession>
<feature type="transmembrane region" description="Helical" evidence="1">
    <location>
        <begin position="7"/>
        <end position="26"/>
    </location>
</feature>
<comment type="caution">
    <text evidence="3">The sequence shown here is derived from an EMBL/GenBank/DDBJ whole genome shotgun (WGS) entry which is preliminary data.</text>
</comment>
<feature type="domain" description="DUF1468" evidence="2">
    <location>
        <begin position="7"/>
        <end position="146"/>
    </location>
</feature>
<evidence type="ECO:0000256" key="1">
    <source>
        <dbReference type="SAM" id="Phobius"/>
    </source>
</evidence>
<evidence type="ECO:0000313" key="4">
    <source>
        <dbReference type="Proteomes" id="UP000765160"/>
    </source>
</evidence>
<sequence>MRLNDALLGAILLGFAGWIWWLTSFFPSFPGQDYGPNLFPRILATGIGLCALVLVLRGVRNRAPLLVVEGWVVQPRRVISFLLIPLAALAYILVSDPLGFIPTAFLLLLGLSLWFQARPLVALPVAAGMTFLVHWFFAGLMRVPLPRGVLDSVL</sequence>
<dbReference type="EMBL" id="JAAVTX010000006">
    <property type="protein sequence ID" value="NKE47576.1"/>
    <property type="molecule type" value="Genomic_DNA"/>
</dbReference>
<evidence type="ECO:0000313" key="3">
    <source>
        <dbReference type="EMBL" id="NKE47576.1"/>
    </source>
</evidence>
<reference evidence="3 4" key="1">
    <citation type="submission" date="2020-03" db="EMBL/GenBank/DDBJ databases">
        <title>Roseomonas selenitidurans sp. nov. isolated from soil.</title>
        <authorList>
            <person name="Liu H."/>
        </authorList>
    </citation>
    <scope>NUCLEOTIDE SEQUENCE [LARGE SCALE GENOMIC DNA]</scope>
    <source>
        <strain evidence="3 4">JCM 15073</strain>
    </source>
</reference>
<organism evidence="3 4">
    <name type="scientific">Falsiroseomonas frigidaquae</name>
    <dbReference type="NCBI Taxonomy" id="487318"/>
    <lineage>
        <taxon>Bacteria</taxon>
        <taxon>Pseudomonadati</taxon>
        <taxon>Pseudomonadota</taxon>
        <taxon>Alphaproteobacteria</taxon>
        <taxon>Acetobacterales</taxon>
        <taxon>Roseomonadaceae</taxon>
        <taxon>Falsiroseomonas</taxon>
    </lineage>
</organism>
<proteinExistence type="predicted"/>
<protein>
    <submittedName>
        <fullName evidence="3">Tripartite tricarboxylate transporter TctB family protein</fullName>
    </submittedName>
</protein>
<gene>
    <name evidence="3" type="ORF">HB662_22545</name>
</gene>